<reference evidence="1 2" key="3">
    <citation type="journal article" date="2015" name="Genome Announc.">
        <title>Draft Genome Sequence of the Archiascomycetous Yeast Saitoella complicata.</title>
        <authorList>
            <person name="Yamauchi K."/>
            <person name="Kondo S."/>
            <person name="Hamamoto M."/>
            <person name="Takahashi Y."/>
            <person name="Ogura Y."/>
            <person name="Hayashi T."/>
            <person name="Nishida H."/>
        </authorList>
    </citation>
    <scope>NUCLEOTIDE SEQUENCE [LARGE SCALE GENOMIC DNA]</scope>
    <source>
        <strain evidence="1 2">NRRL Y-17804</strain>
    </source>
</reference>
<reference evidence="1 2" key="1">
    <citation type="journal article" date="2011" name="J. Gen. Appl. Microbiol.">
        <title>Draft genome sequencing of the enigmatic yeast Saitoella complicata.</title>
        <authorList>
            <person name="Nishida H."/>
            <person name="Hamamoto M."/>
            <person name="Sugiyama J."/>
        </authorList>
    </citation>
    <scope>NUCLEOTIDE SEQUENCE [LARGE SCALE GENOMIC DNA]</scope>
    <source>
        <strain evidence="1 2">NRRL Y-17804</strain>
    </source>
</reference>
<dbReference type="Proteomes" id="UP000033140">
    <property type="component" value="Unassembled WGS sequence"/>
</dbReference>
<comment type="caution">
    <text evidence="1">The sequence shown here is derived from an EMBL/GenBank/DDBJ whole genome shotgun (WGS) entry which is preliminary data.</text>
</comment>
<accession>A0A0E9NA08</accession>
<organism evidence="1 2">
    <name type="scientific">Saitoella complicata (strain BCRC 22490 / CBS 7301 / JCM 7358 / NBRC 10748 / NRRL Y-17804)</name>
    <dbReference type="NCBI Taxonomy" id="698492"/>
    <lineage>
        <taxon>Eukaryota</taxon>
        <taxon>Fungi</taxon>
        <taxon>Dikarya</taxon>
        <taxon>Ascomycota</taxon>
        <taxon>Taphrinomycotina</taxon>
        <taxon>Taphrinomycotina incertae sedis</taxon>
        <taxon>Saitoella</taxon>
    </lineage>
</organism>
<keyword evidence="2" id="KW-1185">Reference proteome</keyword>
<name>A0A0E9NA08_SAICN</name>
<sequence length="269" mass="30075">MSPTLIQRQASILNDLSLLVALGSLTLHLPPPLRLPGPGCEAGDGWLWSPPFEWCGAEYRAMMEETEREVFGLLGWLSERGWVRYTYQIIPREVTRAVVRVYAVPEDVDGRRFLPGRTAMEEKRGRKALRRVMEVLDASAEMWVGNVVPRVRSGSAQAVLMARVLWKIPTEAARQAVSSFVSSSCIQPTKTVHPGGAFIMGNLPSRQIRPDPQKYPPQSGEGYESRFEVGLPYTHEHLKFLRGRMFMVGRPVSAGGREGGVYEVVRVDV</sequence>
<dbReference type="EMBL" id="BACD03000003">
    <property type="protein sequence ID" value="GAO46240.1"/>
    <property type="molecule type" value="Genomic_DNA"/>
</dbReference>
<proteinExistence type="predicted"/>
<dbReference type="AlphaFoldDB" id="A0A0E9NA08"/>
<reference evidence="1 2" key="2">
    <citation type="journal article" date="2014" name="J. Gen. Appl. Microbiol.">
        <title>The early diverging ascomycetous budding yeast Saitoella complicata has three histone deacetylases belonging to the Clr6, Hos2, and Rpd3 lineages.</title>
        <authorList>
            <person name="Nishida H."/>
            <person name="Matsumoto T."/>
            <person name="Kondo S."/>
            <person name="Hamamoto M."/>
            <person name="Yoshikawa H."/>
        </authorList>
    </citation>
    <scope>NUCLEOTIDE SEQUENCE [LARGE SCALE GENOMIC DNA]</scope>
    <source>
        <strain evidence="1 2">NRRL Y-17804</strain>
    </source>
</reference>
<evidence type="ECO:0000313" key="2">
    <source>
        <dbReference type="Proteomes" id="UP000033140"/>
    </source>
</evidence>
<gene>
    <name evidence="1" type="ORF">G7K_0475-t1</name>
</gene>
<dbReference type="STRING" id="698492.A0A0E9NA08"/>
<protein>
    <submittedName>
        <fullName evidence="1">Uncharacterized protein</fullName>
    </submittedName>
</protein>
<evidence type="ECO:0000313" key="1">
    <source>
        <dbReference type="EMBL" id="GAO46240.1"/>
    </source>
</evidence>